<evidence type="ECO:0000313" key="4">
    <source>
        <dbReference type="EMBL" id="KAL0011684.1"/>
    </source>
</evidence>
<protein>
    <recommendedName>
        <fullName evidence="6">Protein FAR1-RELATED SEQUENCE</fullName>
    </recommendedName>
</protein>
<organism evidence="4 5">
    <name type="scientific">Lithocarpus litseifolius</name>
    <dbReference type="NCBI Taxonomy" id="425828"/>
    <lineage>
        <taxon>Eukaryota</taxon>
        <taxon>Viridiplantae</taxon>
        <taxon>Streptophyta</taxon>
        <taxon>Embryophyta</taxon>
        <taxon>Tracheophyta</taxon>
        <taxon>Spermatophyta</taxon>
        <taxon>Magnoliopsida</taxon>
        <taxon>eudicotyledons</taxon>
        <taxon>Gunneridae</taxon>
        <taxon>Pentapetalae</taxon>
        <taxon>rosids</taxon>
        <taxon>fabids</taxon>
        <taxon>Fagales</taxon>
        <taxon>Fagaceae</taxon>
        <taxon>Lithocarpus</taxon>
    </lineage>
</organism>
<dbReference type="EMBL" id="JAZDWU010000002">
    <property type="protein sequence ID" value="KAL0011684.1"/>
    <property type="molecule type" value="Genomic_DNA"/>
</dbReference>
<feature type="transmembrane region" description="Helical" evidence="1">
    <location>
        <begin position="46"/>
        <end position="64"/>
    </location>
</feature>
<accession>A0AAW2DNL0</accession>
<evidence type="ECO:0008006" key="6">
    <source>
        <dbReference type="Google" id="ProtNLM"/>
    </source>
</evidence>
<proteinExistence type="predicted"/>
<gene>
    <name evidence="4" type="ORF">SO802_006792</name>
</gene>
<feature type="domain" description="FAR1" evidence="2">
    <location>
        <begin position="129"/>
        <end position="176"/>
    </location>
</feature>
<dbReference type="AlphaFoldDB" id="A0AAW2DNL0"/>
<evidence type="ECO:0000313" key="5">
    <source>
        <dbReference type="Proteomes" id="UP001459277"/>
    </source>
</evidence>
<dbReference type="Proteomes" id="UP001459277">
    <property type="component" value="Unassembled WGS sequence"/>
</dbReference>
<dbReference type="Pfam" id="PF10551">
    <property type="entry name" value="MULE"/>
    <property type="match status" value="1"/>
</dbReference>
<evidence type="ECO:0000256" key="1">
    <source>
        <dbReference type="SAM" id="Phobius"/>
    </source>
</evidence>
<evidence type="ECO:0000259" key="2">
    <source>
        <dbReference type="Pfam" id="PF03101"/>
    </source>
</evidence>
<evidence type="ECO:0000259" key="3">
    <source>
        <dbReference type="Pfam" id="PF10551"/>
    </source>
</evidence>
<keyword evidence="1" id="KW-0812">Transmembrane</keyword>
<keyword evidence="1" id="KW-0472">Membrane</keyword>
<sequence length="360" mass="41112">MHSFFSIDIIFPILTLSTCTVLFYLVPIETSPPEMNCWTRGLSDRATFICILGIGALATALTFLRQHNWIHPPAPLTTELNGLECVLCEAKRMQPFVDAVVTKSKHYFCEHCAVLDWQRKSKNALDSGLSRDDENKARRSCSSLRTGCEAMLRVMKNKKLQKWVVKGFDNNHNHGIISPKSVSYLRCHKKMSTAAKSLVEKFGEEGLPTGKVAMMFNVGDQKFTSRDCWNHLRDVRRNNIDVGDASAVLNYCQKQQAQNSNFFYAIQCDDVGHMVNFFWVDAQSRMAYQCFGDVVTFDTTYKTNKYDMPFAPFTGLNHHCQSILFGCALLQDETEQTFVWLFETWLQAMWGKEPKSIITD</sequence>
<dbReference type="InterPro" id="IPR004330">
    <property type="entry name" value="FAR1_DNA_bnd_dom"/>
</dbReference>
<comment type="caution">
    <text evidence="4">The sequence shown here is derived from an EMBL/GenBank/DDBJ whole genome shotgun (WGS) entry which is preliminary data.</text>
</comment>
<dbReference type="Pfam" id="PF03101">
    <property type="entry name" value="FAR1"/>
    <property type="match status" value="1"/>
</dbReference>
<feature type="transmembrane region" description="Helical" evidence="1">
    <location>
        <begin position="7"/>
        <end position="26"/>
    </location>
</feature>
<reference evidence="4 5" key="1">
    <citation type="submission" date="2024-01" db="EMBL/GenBank/DDBJ databases">
        <title>A telomere-to-telomere, gap-free genome of sweet tea (Lithocarpus litseifolius).</title>
        <authorList>
            <person name="Zhou J."/>
        </authorList>
    </citation>
    <scope>NUCLEOTIDE SEQUENCE [LARGE SCALE GENOMIC DNA]</scope>
    <source>
        <strain evidence="4">Zhou-2022a</strain>
        <tissue evidence="4">Leaf</tissue>
    </source>
</reference>
<keyword evidence="1" id="KW-1133">Transmembrane helix</keyword>
<name>A0AAW2DNL0_9ROSI</name>
<dbReference type="PANTHER" id="PTHR47718">
    <property type="entry name" value="OS01G0519700 PROTEIN"/>
    <property type="match status" value="1"/>
</dbReference>
<keyword evidence="5" id="KW-1185">Reference proteome</keyword>
<feature type="domain" description="MULE transposase" evidence="3">
    <location>
        <begin position="294"/>
        <end position="360"/>
    </location>
</feature>
<dbReference type="PANTHER" id="PTHR47718:SF7">
    <property type="entry name" value="PROTEIN FAR1-RELATED SEQUENCE"/>
    <property type="match status" value="1"/>
</dbReference>
<dbReference type="InterPro" id="IPR018289">
    <property type="entry name" value="MULE_transposase_dom"/>
</dbReference>